<reference evidence="6 7" key="1">
    <citation type="submission" date="2017-12" db="EMBL/GenBank/DDBJ databases">
        <title>Genome Sequence of the Amphotericin B-resistant Candida duobushaemulonii strain, B09383.</title>
        <authorList>
            <person name="Chow N.A."/>
            <person name="Gade L."/>
            <person name="Batra D."/>
            <person name="Rowe L.A."/>
            <person name="Loparev V.N."/>
            <person name="Litvintseva A.P."/>
        </authorList>
    </citation>
    <scope>NUCLEOTIDE SEQUENCE [LARGE SCALE GENOMIC DNA]</scope>
    <source>
        <strain evidence="6 7">B09383</strain>
    </source>
</reference>
<evidence type="ECO:0000256" key="1">
    <source>
        <dbReference type="ARBA" id="ARBA00022737"/>
    </source>
</evidence>
<proteinExistence type="predicted"/>
<dbReference type="RefSeq" id="XP_025338702.1">
    <property type="nucleotide sequence ID" value="XM_025479229.1"/>
</dbReference>
<name>A0A2V1AJ78_9ASCO</name>
<dbReference type="Proteomes" id="UP000244406">
    <property type="component" value="Unassembled WGS sequence"/>
</dbReference>
<feature type="compositionally biased region" description="Low complexity" evidence="3">
    <location>
        <begin position="353"/>
        <end position="377"/>
    </location>
</feature>
<feature type="repeat" description="Pumilio" evidence="2">
    <location>
        <begin position="409"/>
        <end position="449"/>
    </location>
</feature>
<organism evidence="6 7">
    <name type="scientific">Candidozyma duobushaemuli</name>
    <dbReference type="NCBI Taxonomy" id="1231522"/>
    <lineage>
        <taxon>Eukaryota</taxon>
        <taxon>Fungi</taxon>
        <taxon>Dikarya</taxon>
        <taxon>Ascomycota</taxon>
        <taxon>Saccharomycotina</taxon>
        <taxon>Pichiomycetes</taxon>
        <taxon>Metschnikowiaceae</taxon>
        <taxon>Candidozyma</taxon>
    </lineage>
</organism>
<dbReference type="VEuPathDB" id="FungiDB:CXQ87_000656"/>
<feature type="region of interest" description="Disordered" evidence="3">
    <location>
        <begin position="330"/>
        <end position="378"/>
    </location>
</feature>
<dbReference type="InterPro" id="IPR033133">
    <property type="entry name" value="PUM-HD"/>
</dbReference>
<accession>A0A2V1AJ78</accession>
<dbReference type="GO" id="GO:0008270">
    <property type="term" value="F:zinc ion binding"/>
    <property type="evidence" value="ECO:0007669"/>
    <property type="project" value="InterPro"/>
</dbReference>
<dbReference type="InterPro" id="IPR021858">
    <property type="entry name" value="Fun_TF"/>
</dbReference>
<dbReference type="PROSITE" id="PS50048">
    <property type="entry name" value="ZN2_CY6_FUNGAL_2"/>
    <property type="match status" value="1"/>
</dbReference>
<dbReference type="PANTHER" id="PTHR12537">
    <property type="entry name" value="RNA BINDING PROTEIN PUMILIO-RELATED"/>
    <property type="match status" value="1"/>
</dbReference>
<feature type="region of interest" description="Disordered" evidence="3">
    <location>
        <begin position="747"/>
        <end position="798"/>
    </location>
</feature>
<evidence type="ECO:0000313" key="7">
    <source>
        <dbReference type="Proteomes" id="UP000244406"/>
    </source>
</evidence>
<evidence type="ECO:0000313" key="6">
    <source>
        <dbReference type="EMBL" id="PVH17762.1"/>
    </source>
</evidence>
<dbReference type="PANTHER" id="PTHR12537:SF13">
    <property type="entry name" value="PUMILIO HOMOLOGY DOMAIN FAMILY MEMBER 4"/>
    <property type="match status" value="1"/>
</dbReference>
<dbReference type="InterPro" id="IPR011989">
    <property type="entry name" value="ARM-like"/>
</dbReference>
<feature type="repeat" description="Pumilio" evidence="2">
    <location>
        <begin position="554"/>
        <end position="590"/>
    </location>
</feature>
<evidence type="ECO:0008006" key="8">
    <source>
        <dbReference type="Google" id="ProtNLM"/>
    </source>
</evidence>
<dbReference type="GO" id="GO:0010608">
    <property type="term" value="P:post-transcriptional regulation of gene expression"/>
    <property type="evidence" value="ECO:0007669"/>
    <property type="project" value="TreeGrafter"/>
</dbReference>
<dbReference type="Pfam" id="PF00172">
    <property type="entry name" value="Zn_clus"/>
    <property type="match status" value="1"/>
</dbReference>
<dbReference type="SMART" id="SM00066">
    <property type="entry name" value="GAL4"/>
    <property type="match status" value="1"/>
</dbReference>
<feature type="repeat" description="Pumilio" evidence="2">
    <location>
        <begin position="591"/>
        <end position="626"/>
    </location>
</feature>
<sequence>MSTNLQSRSASVSNGSGSNKSAALRSASIGSSNFFNKDGSSFFNLDHSGSADDSLPEIKEKGFTQETHVPSELDIVGALGTLNLDEDFEEGSGPKSPNSSTSSKEPPKFCRMSWPLIPTKSSGLLDSSTCPVSGFGSASAVPTSLNTTPSNSWSNVYVPLSAPPFAFPVEDKSAEMALRSEDAQLNSGAGLTHVPGNEAPGSQQGMMNMSPQPLHSLGGVLDSRFAFGNFFNMSGMNFNPDSQVSSEKDNQSFPDGASIKDKRNQQPFDVAGSDPSALPHMGMPTMWNQHPQFVNPQFLSGRGQNVDARMMPSPIGQFEGGQPNFVNANAPNRFKDTGYSNYPNNSLGSVNPGNNQQRNHGGNHGNSGNYSNRRNYNMSSGVNVHRKMHNSNRRKGDDASKYANAKLEDFTGDIYSLCKDQHGCRFLQRQLDLGKEAAQKNTKGGALMTNDVAATVIFNEIYLKVVELMTDPFGNYLIQKLAENVSPDQRLILVKNAAPEFVRIALDPTERGLCRSSLNASQLRRRFNIDLNGNHVVQKCLQKLSPDHNSFIFDTTSAHCTDIATHRHGCCVLQRCLDHGNDDQRKQLSLKVAENATRLASDPFGNYVVQYVLSRGDAESIEIILDHIKSNIIALSLHKFGSNVIEKSLRIDALTDRVMEVLLNKSDKFPSLLNDPYGNYIKKRKYSRKGCNECKRRKIKCDEAAPACNNCTRLNKTCIYESKTKTQQDPLVAKFAQANEAPVKEKNLNLKFYKPKTPKSTRKEEAKVETPKKPSQSFLDNSDDNSNTPSSMVSSNETNYEMQTVFNEASLLVNDMNHMIEDNYDVHHRNERNASRRTHASPSMSSEDRTQFSIEDFVDLNDQMEGSPHLPWNKAAEIWEISNSQLIEECVTANNLGEPHSGYLRTLTSTELSYHMYPLASSIETNEVVKLLLMYSSECPHLLFSLLAISATFQFNQTGKSSHDIARQKYIGVCLRKLSDDFSEKPASKSSQSFHVEKLLMTVLVLTTYFSATTSSLNDTVLNSWKVHLRGARDLLINYSRITKSSDCVSLGLALAKSWFFALESVAAVFSSVGGATAKSYDTPTLDNDDLFGSFPNLPLDTNTVFVESGFFEFHENRNYHESLTRLAMVVTSPTSSDFNIFWGYTATCVKAIVCYTRVKNAMEIKNLERAPIRWIAQIVSLLGQTGREEVVPGVSPRNYLIPKTCKGHPDFEPQTQRYNFPPACYAVDTDEDGNKTYYSWFDASNQFHVDFLHLSLLVSPEFYALPRTHFHVQEMVQRIFTGAFFMKEKSSPLYDRDKPDVIVESDNFYVSSSTFDNRCIMIQSAFRLCASVVVEEEYFEKIELFFMGLVKLGNGSSLNALDQVTRIKEIRRERRKENPDLIDEEVIEFEEGKASIPFA</sequence>
<feature type="compositionally biased region" description="Low complexity" evidence="3">
    <location>
        <begin position="7"/>
        <end position="23"/>
    </location>
</feature>
<dbReference type="CDD" id="cd07920">
    <property type="entry name" value="Pumilio"/>
    <property type="match status" value="1"/>
</dbReference>
<feature type="repeat" description="Pumilio" evidence="2">
    <location>
        <begin position="627"/>
        <end position="664"/>
    </location>
</feature>
<dbReference type="Gene3D" id="4.10.240.10">
    <property type="entry name" value="Zn(2)-C6 fungal-type DNA-binding domain"/>
    <property type="match status" value="1"/>
</dbReference>
<dbReference type="CDD" id="cd00067">
    <property type="entry name" value="GAL4"/>
    <property type="match status" value="1"/>
</dbReference>
<evidence type="ECO:0000259" key="4">
    <source>
        <dbReference type="PROSITE" id="PS50048"/>
    </source>
</evidence>
<dbReference type="SUPFAM" id="SSF57701">
    <property type="entry name" value="Zn2/Cys6 DNA-binding domain"/>
    <property type="match status" value="1"/>
</dbReference>
<dbReference type="InterPro" id="IPR001313">
    <property type="entry name" value="Pumilio_RNA-bd_rpt"/>
</dbReference>
<feature type="region of interest" description="Disordered" evidence="3">
    <location>
        <begin position="85"/>
        <end position="107"/>
    </location>
</feature>
<dbReference type="Gene3D" id="1.25.10.10">
    <property type="entry name" value="Leucine-rich Repeat Variant"/>
    <property type="match status" value="1"/>
</dbReference>
<dbReference type="InterPro" id="IPR001138">
    <property type="entry name" value="Zn2Cys6_DnaBD"/>
</dbReference>
<feature type="domain" description="PUM-HD" evidence="5">
    <location>
        <begin position="388"/>
        <end position="739"/>
    </location>
</feature>
<feature type="compositionally biased region" description="Low complexity" evidence="3">
    <location>
        <begin position="93"/>
        <end position="104"/>
    </location>
</feature>
<keyword evidence="1" id="KW-0677">Repeat</keyword>
<keyword evidence="7" id="KW-1185">Reference proteome</keyword>
<evidence type="ECO:0000259" key="5">
    <source>
        <dbReference type="PROSITE" id="PS50303"/>
    </source>
</evidence>
<feature type="repeat" description="Pumilio" evidence="2">
    <location>
        <begin position="460"/>
        <end position="495"/>
    </location>
</feature>
<dbReference type="GO" id="GO:0000981">
    <property type="term" value="F:DNA-binding transcription factor activity, RNA polymerase II-specific"/>
    <property type="evidence" value="ECO:0007669"/>
    <property type="project" value="InterPro"/>
</dbReference>
<dbReference type="Pfam" id="PF11951">
    <property type="entry name" value="Fungal_trans_2"/>
    <property type="match status" value="1"/>
</dbReference>
<comment type="caution">
    <text evidence="6">The sequence shown here is derived from an EMBL/GenBank/DDBJ whole genome shotgun (WGS) entry which is preliminary data.</text>
</comment>
<dbReference type="SMART" id="SM00025">
    <property type="entry name" value="Pumilio"/>
    <property type="match status" value="6"/>
</dbReference>
<dbReference type="Pfam" id="PF00806">
    <property type="entry name" value="PUF"/>
    <property type="match status" value="6"/>
</dbReference>
<dbReference type="PROSITE" id="PS50303">
    <property type="entry name" value="PUM_HD"/>
    <property type="match status" value="1"/>
</dbReference>
<feature type="domain" description="Zn(2)-C6 fungal-type" evidence="4">
    <location>
        <begin position="690"/>
        <end position="720"/>
    </location>
</feature>
<protein>
    <recommendedName>
        <fullName evidence="8">Zn(2)-C6 fungal-type domain-containing protein</fullName>
    </recommendedName>
</protein>
<evidence type="ECO:0000256" key="3">
    <source>
        <dbReference type="SAM" id="MobiDB-lite"/>
    </source>
</evidence>
<dbReference type="SUPFAM" id="SSF48371">
    <property type="entry name" value="ARM repeat"/>
    <property type="match status" value="1"/>
</dbReference>
<feature type="region of interest" description="Disordered" evidence="3">
    <location>
        <begin position="241"/>
        <end position="278"/>
    </location>
</feature>
<dbReference type="InterPro" id="IPR036864">
    <property type="entry name" value="Zn2-C6_fun-type_DNA-bd_sf"/>
</dbReference>
<dbReference type="GO" id="GO:0003729">
    <property type="term" value="F:mRNA binding"/>
    <property type="evidence" value="ECO:0007669"/>
    <property type="project" value="TreeGrafter"/>
</dbReference>
<gene>
    <name evidence="6" type="ORF">CXQ87_000656</name>
</gene>
<feature type="region of interest" description="Disordered" evidence="3">
    <location>
        <begin position="1"/>
        <end position="23"/>
    </location>
</feature>
<evidence type="ECO:0000256" key="2">
    <source>
        <dbReference type="PROSITE-ProRule" id="PRU00317"/>
    </source>
</evidence>
<dbReference type="EMBL" id="PKFP01000008">
    <property type="protein sequence ID" value="PVH17762.1"/>
    <property type="molecule type" value="Genomic_DNA"/>
</dbReference>
<dbReference type="PROSITE" id="PS50302">
    <property type="entry name" value="PUM"/>
    <property type="match status" value="5"/>
</dbReference>
<dbReference type="GO" id="GO:0005737">
    <property type="term" value="C:cytoplasm"/>
    <property type="evidence" value="ECO:0007669"/>
    <property type="project" value="TreeGrafter"/>
</dbReference>
<dbReference type="PROSITE" id="PS00463">
    <property type="entry name" value="ZN2_CY6_FUNGAL_1"/>
    <property type="match status" value="1"/>
</dbReference>
<dbReference type="GO" id="GO:0010629">
    <property type="term" value="P:negative regulation of gene expression"/>
    <property type="evidence" value="ECO:0007669"/>
    <property type="project" value="UniProtKB-ARBA"/>
</dbReference>
<dbReference type="InterPro" id="IPR016024">
    <property type="entry name" value="ARM-type_fold"/>
</dbReference>
<dbReference type="GeneID" id="37000658"/>
<feature type="compositionally biased region" description="Polar residues" evidence="3">
    <location>
        <begin position="338"/>
        <end position="352"/>
    </location>
</feature>
<dbReference type="InterPro" id="IPR033712">
    <property type="entry name" value="Pumilio_RNA-bd"/>
</dbReference>
<feature type="compositionally biased region" description="Basic and acidic residues" evidence="3">
    <location>
        <begin position="761"/>
        <end position="772"/>
    </location>
</feature>